<feature type="domain" description="SEFIR" evidence="13">
    <location>
        <begin position="491"/>
        <end position="647"/>
    </location>
</feature>
<feature type="transmembrane region" description="Helical" evidence="11">
    <location>
        <begin position="456"/>
        <end position="481"/>
    </location>
</feature>
<comment type="subcellular location">
    <subcellularLocation>
        <location evidence="1">Cell membrane</location>
        <topology evidence="1">Single-pass membrane protein</topology>
    </subcellularLocation>
    <subcellularLocation>
        <location evidence="2">Membrane</location>
        <topology evidence="2">Single-pass type I membrane protein</topology>
    </subcellularLocation>
</comment>
<keyword evidence="7 11" id="KW-0472">Membrane</keyword>
<sequence>MGRALGALLTLLCLSLEGARALEYITDAPRLTANFDYRLRSSFPSVKLHNKLSPGQTVSPPEVSLSTVNLCRPRKVCTPCIRLNISMDTSGFPSLQGFQVQFLDMSTNHFKEFLIVNRNRTSVPEMWKVEYDCFDASVGSNVSVSVATVPDYNVGVLRHHTISKKDSGPPFSYELDETQRQITIAVPPGPSLKARLCHQELFVCEELRNNSLQEIRPSSSLTAVLHYEFMLPCLCIEVYYLNPNIRRTKKCPFTHNPKAYGADLWNAASFKGHHSAKRDQMLMDYTSPCPERPSVSLCHKPEDLITDVCEELPNSTASQSVLESAVVYSIDSVDRNPRLCFKFSLGNSSHLECPCRGDKDWTVTAKVQLLHTVLTFRSSIDAPASFSARTCRKSEDGQCHQIGPVYTISSANSLSPEKKELILPFQFLESCVLVWRSDVRFAVKEVICPDISRQRIGLVAVGLLAGVLLMIILVLLNYLTIQKAKKAPLWRRTILLVYSPDSEQYKIAICAFADFLRTSLGCNVILDLWEVGRVAQMGILPWLYSKRELVEREKGKVIFVWTHYSSKIYEVWRSQSTSSNYRGDPHNLFGAAMSCLQRDMKELTSKERLRDYILVYFDGLCEKQDIPASMTKIPHYRLFKDLHRLVNELEYTAQSRSCWIRALAKFLVRKLVKSEKSASLQGRLELCRLQQLTSFGWPKEMPQTKMETTIY</sequence>
<dbReference type="PROSITE" id="PS51534">
    <property type="entry name" value="SEFIR"/>
    <property type="match status" value="1"/>
</dbReference>
<evidence type="ECO:0000256" key="10">
    <source>
        <dbReference type="ARBA" id="ARBA00023198"/>
    </source>
</evidence>
<evidence type="ECO:0000256" key="4">
    <source>
        <dbReference type="ARBA" id="ARBA00022692"/>
    </source>
</evidence>
<keyword evidence="9" id="KW-0325">Glycoprotein</keyword>
<dbReference type="EMBL" id="JANPWB010000013">
    <property type="protein sequence ID" value="KAJ1111184.1"/>
    <property type="molecule type" value="Genomic_DNA"/>
</dbReference>
<keyword evidence="10" id="KW-0395">Inflammatory response</keyword>
<keyword evidence="5 12" id="KW-0732">Signal</keyword>
<dbReference type="PANTHER" id="PTHR15583:SF5">
    <property type="entry name" value="INTERLEUKIN-17 RECEPTOR E"/>
    <property type="match status" value="1"/>
</dbReference>
<organism evidence="14 15">
    <name type="scientific">Pleurodeles waltl</name>
    <name type="common">Iberian ribbed newt</name>
    <dbReference type="NCBI Taxonomy" id="8319"/>
    <lineage>
        <taxon>Eukaryota</taxon>
        <taxon>Metazoa</taxon>
        <taxon>Chordata</taxon>
        <taxon>Craniata</taxon>
        <taxon>Vertebrata</taxon>
        <taxon>Euteleostomi</taxon>
        <taxon>Amphibia</taxon>
        <taxon>Batrachia</taxon>
        <taxon>Caudata</taxon>
        <taxon>Salamandroidea</taxon>
        <taxon>Salamandridae</taxon>
        <taxon>Pleurodelinae</taxon>
        <taxon>Pleurodeles</taxon>
    </lineage>
</organism>
<keyword evidence="15" id="KW-1185">Reference proteome</keyword>
<dbReference type="InterPro" id="IPR039465">
    <property type="entry name" value="IL-17_rcpt-like"/>
</dbReference>
<evidence type="ECO:0000256" key="12">
    <source>
        <dbReference type="SAM" id="SignalP"/>
    </source>
</evidence>
<evidence type="ECO:0000256" key="6">
    <source>
        <dbReference type="ARBA" id="ARBA00022989"/>
    </source>
</evidence>
<gene>
    <name evidence="14" type="ORF">NDU88_008520</name>
</gene>
<reference evidence="14" key="1">
    <citation type="journal article" date="2022" name="bioRxiv">
        <title>Sequencing and chromosome-scale assembly of the giantPleurodeles waltlgenome.</title>
        <authorList>
            <person name="Brown T."/>
            <person name="Elewa A."/>
            <person name="Iarovenko S."/>
            <person name="Subramanian E."/>
            <person name="Araus A.J."/>
            <person name="Petzold A."/>
            <person name="Susuki M."/>
            <person name="Suzuki K.-i.T."/>
            <person name="Hayashi T."/>
            <person name="Toyoda A."/>
            <person name="Oliveira C."/>
            <person name="Osipova E."/>
            <person name="Leigh N.D."/>
            <person name="Simon A."/>
            <person name="Yun M.H."/>
        </authorList>
    </citation>
    <scope>NUCLEOTIDE SEQUENCE</scope>
    <source>
        <strain evidence="14">20211129_DDA</strain>
        <tissue evidence="14">Liver</tissue>
    </source>
</reference>
<name>A0AAV7N950_PLEWA</name>
<keyword evidence="6 11" id="KW-1133">Transmembrane helix</keyword>
<evidence type="ECO:0000256" key="11">
    <source>
        <dbReference type="SAM" id="Phobius"/>
    </source>
</evidence>
<evidence type="ECO:0000256" key="2">
    <source>
        <dbReference type="ARBA" id="ARBA00004479"/>
    </source>
</evidence>
<dbReference type="PANTHER" id="PTHR15583">
    <property type="entry name" value="INTERLEUKIN-17 RECEPTOR"/>
    <property type="match status" value="1"/>
</dbReference>
<evidence type="ECO:0000256" key="9">
    <source>
        <dbReference type="ARBA" id="ARBA00023180"/>
    </source>
</evidence>
<dbReference type="Gene3D" id="3.40.50.11530">
    <property type="match status" value="1"/>
</dbReference>
<evidence type="ECO:0000256" key="5">
    <source>
        <dbReference type="ARBA" id="ARBA00022729"/>
    </source>
</evidence>
<keyword evidence="8" id="KW-0675">Receptor</keyword>
<dbReference type="AlphaFoldDB" id="A0AAV7N950"/>
<dbReference type="Pfam" id="PF08357">
    <property type="entry name" value="SEFIR"/>
    <property type="match status" value="1"/>
</dbReference>
<protein>
    <recommendedName>
        <fullName evidence="13">SEFIR domain-containing protein</fullName>
    </recommendedName>
</protein>
<dbReference type="InterPro" id="IPR013568">
    <property type="entry name" value="SEFIR_dom"/>
</dbReference>
<evidence type="ECO:0000313" key="14">
    <source>
        <dbReference type="EMBL" id="KAJ1111184.1"/>
    </source>
</evidence>
<evidence type="ECO:0000256" key="1">
    <source>
        <dbReference type="ARBA" id="ARBA00004162"/>
    </source>
</evidence>
<keyword evidence="4 11" id="KW-0812">Transmembrane</keyword>
<dbReference type="InterPro" id="IPR027841">
    <property type="entry name" value="IL-17_rcpt_C/E_N"/>
</dbReference>
<dbReference type="GO" id="GO:0030368">
    <property type="term" value="F:interleukin-17 receptor activity"/>
    <property type="evidence" value="ECO:0007669"/>
    <property type="project" value="InterPro"/>
</dbReference>
<dbReference type="GO" id="GO:0005886">
    <property type="term" value="C:plasma membrane"/>
    <property type="evidence" value="ECO:0007669"/>
    <property type="project" value="UniProtKB-SubCell"/>
</dbReference>
<accession>A0AAV7N950</accession>
<comment type="caution">
    <text evidence="14">The sequence shown here is derived from an EMBL/GenBank/DDBJ whole genome shotgun (WGS) entry which is preliminary data.</text>
</comment>
<feature type="signal peptide" evidence="12">
    <location>
        <begin position="1"/>
        <end position="21"/>
    </location>
</feature>
<evidence type="ECO:0000256" key="3">
    <source>
        <dbReference type="ARBA" id="ARBA00022475"/>
    </source>
</evidence>
<evidence type="ECO:0000256" key="8">
    <source>
        <dbReference type="ARBA" id="ARBA00023170"/>
    </source>
</evidence>
<dbReference type="Proteomes" id="UP001066276">
    <property type="component" value="Chromosome 9"/>
</dbReference>
<dbReference type="GO" id="GO:0006954">
    <property type="term" value="P:inflammatory response"/>
    <property type="evidence" value="ECO:0007669"/>
    <property type="project" value="UniProtKB-KW"/>
</dbReference>
<feature type="chain" id="PRO_5043451278" description="SEFIR domain-containing protein" evidence="12">
    <location>
        <begin position="22"/>
        <end position="711"/>
    </location>
</feature>
<keyword evidence="3" id="KW-1003">Cell membrane</keyword>
<evidence type="ECO:0000313" key="15">
    <source>
        <dbReference type="Proteomes" id="UP001066276"/>
    </source>
</evidence>
<proteinExistence type="predicted"/>
<dbReference type="Pfam" id="PF15037">
    <property type="entry name" value="IL17_R_N"/>
    <property type="match status" value="1"/>
</dbReference>
<evidence type="ECO:0000259" key="13">
    <source>
        <dbReference type="PROSITE" id="PS51534"/>
    </source>
</evidence>
<evidence type="ECO:0000256" key="7">
    <source>
        <dbReference type="ARBA" id="ARBA00023136"/>
    </source>
</evidence>